<dbReference type="CDD" id="cd01310">
    <property type="entry name" value="TatD_DNAse"/>
    <property type="match status" value="1"/>
</dbReference>
<dbReference type="RefSeq" id="WP_186945908.1">
    <property type="nucleotide sequence ID" value="NZ_JACOGF010000002.1"/>
</dbReference>
<evidence type="ECO:0000313" key="4">
    <source>
        <dbReference type="EMBL" id="MBC3916659.1"/>
    </source>
</evidence>
<dbReference type="PIRSF" id="PIRSF005902">
    <property type="entry name" value="DNase_TatD"/>
    <property type="match status" value="1"/>
</dbReference>
<organism evidence="4 5">
    <name type="scientific">Undibacterium hunanense</name>
    <dbReference type="NCBI Taxonomy" id="2762292"/>
    <lineage>
        <taxon>Bacteria</taxon>
        <taxon>Pseudomonadati</taxon>
        <taxon>Pseudomonadota</taxon>
        <taxon>Betaproteobacteria</taxon>
        <taxon>Burkholderiales</taxon>
        <taxon>Oxalobacteraceae</taxon>
        <taxon>Undibacterium</taxon>
    </lineage>
</organism>
<keyword evidence="1" id="KW-0540">Nuclease</keyword>
<dbReference type="Pfam" id="PF01026">
    <property type="entry name" value="TatD_DNase"/>
    <property type="match status" value="1"/>
</dbReference>
<accession>A0ABR6ZLI9</accession>
<dbReference type="InterPro" id="IPR032466">
    <property type="entry name" value="Metal_Hydrolase"/>
</dbReference>
<dbReference type="InterPro" id="IPR001130">
    <property type="entry name" value="TatD-like"/>
</dbReference>
<gene>
    <name evidence="4" type="ORF">H8L32_04100</name>
</gene>
<keyword evidence="5" id="KW-1185">Reference proteome</keyword>
<dbReference type="PANTHER" id="PTHR10060:SF15">
    <property type="entry name" value="DEOXYRIBONUCLEASE TATDN1"/>
    <property type="match status" value="1"/>
</dbReference>
<evidence type="ECO:0000256" key="3">
    <source>
        <dbReference type="ARBA" id="ARBA00022801"/>
    </source>
</evidence>
<keyword evidence="2" id="KW-0479">Metal-binding</keyword>
<dbReference type="EMBL" id="JACOGF010000002">
    <property type="protein sequence ID" value="MBC3916659.1"/>
    <property type="molecule type" value="Genomic_DNA"/>
</dbReference>
<dbReference type="Gene3D" id="3.20.20.140">
    <property type="entry name" value="Metal-dependent hydrolases"/>
    <property type="match status" value="1"/>
</dbReference>
<dbReference type="Proteomes" id="UP000650424">
    <property type="component" value="Unassembled WGS sequence"/>
</dbReference>
<dbReference type="PROSITE" id="PS01091">
    <property type="entry name" value="TATD_3"/>
    <property type="match status" value="1"/>
</dbReference>
<evidence type="ECO:0000256" key="2">
    <source>
        <dbReference type="ARBA" id="ARBA00022723"/>
    </source>
</evidence>
<dbReference type="InterPro" id="IPR050891">
    <property type="entry name" value="TatD-type_Hydrolase"/>
</dbReference>
<name>A0ABR6ZLI9_9BURK</name>
<dbReference type="PANTHER" id="PTHR10060">
    <property type="entry name" value="TATD FAMILY DEOXYRIBONUCLEASE"/>
    <property type="match status" value="1"/>
</dbReference>
<reference evidence="4 5" key="1">
    <citation type="submission" date="2020-08" db="EMBL/GenBank/DDBJ databases">
        <title>Novel species isolated from subtropical streams in China.</title>
        <authorList>
            <person name="Lu H."/>
        </authorList>
    </citation>
    <scope>NUCLEOTIDE SEQUENCE [LARGE SCALE GENOMIC DNA]</scope>
    <source>
        <strain evidence="4 5">CY18W</strain>
    </source>
</reference>
<dbReference type="InterPro" id="IPR018228">
    <property type="entry name" value="DNase_TatD-rel_CS"/>
</dbReference>
<keyword evidence="3 4" id="KW-0378">Hydrolase</keyword>
<sequence length="269" mass="29835">MQQKNTLIDIGANLAHHRFHADLDAVIDRARQAGVEHIIVTGTSERASRDAHALTQNYAGYLSSTAGVHPHEAKNWNAGCAKTIEQLAGRQGVVAIGECGLDYNRMFSTEAQQLLCFEAQLQLAVRVQKPVFLHEREAHDAFFALLKQYRSQLKGAVVHCFTGNTAEIREYLDLDCHIGVTGWVCDERRGDDLRQALKFLPKEKLMIETDAPFLLPRNLPVKPQEGRNEPMYLPVVLEAVASILGISATALAQQVRLNTGQFFNLPLAA</sequence>
<comment type="caution">
    <text evidence="4">The sequence shown here is derived from an EMBL/GenBank/DDBJ whole genome shotgun (WGS) entry which is preliminary data.</text>
</comment>
<dbReference type="GO" id="GO:0016787">
    <property type="term" value="F:hydrolase activity"/>
    <property type="evidence" value="ECO:0007669"/>
    <property type="project" value="UniProtKB-KW"/>
</dbReference>
<evidence type="ECO:0000313" key="5">
    <source>
        <dbReference type="Proteomes" id="UP000650424"/>
    </source>
</evidence>
<proteinExistence type="predicted"/>
<evidence type="ECO:0000256" key="1">
    <source>
        <dbReference type="ARBA" id="ARBA00022722"/>
    </source>
</evidence>
<dbReference type="SUPFAM" id="SSF51556">
    <property type="entry name" value="Metallo-dependent hydrolases"/>
    <property type="match status" value="1"/>
</dbReference>
<dbReference type="PROSITE" id="PS01090">
    <property type="entry name" value="TATD_2"/>
    <property type="match status" value="1"/>
</dbReference>
<protein>
    <submittedName>
        <fullName evidence="4">TatD family hydrolase</fullName>
    </submittedName>
</protein>